<dbReference type="InterPro" id="IPR012337">
    <property type="entry name" value="RNaseH-like_sf"/>
</dbReference>
<feature type="region of interest" description="Disordered" evidence="1">
    <location>
        <begin position="75"/>
        <end position="94"/>
    </location>
</feature>
<dbReference type="PANTHER" id="PTHR46289:SF14">
    <property type="entry name" value="DUF4371 DOMAIN-CONTAINING PROTEIN"/>
    <property type="match status" value="1"/>
</dbReference>
<dbReference type="AlphaFoldDB" id="A0AAU9TTI2"/>
<keyword evidence="5" id="KW-1185">Reference proteome</keyword>
<dbReference type="Pfam" id="PF05699">
    <property type="entry name" value="Dimer_Tnp_hAT"/>
    <property type="match status" value="1"/>
</dbReference>
<dbReference type="GO" id="GO:0046983">
    <property type="term" value="F:protein dimerization activity"/>
    <property type="evidence" value="ECO:0007669"/>
    <property type="project" value="InterPro"/>
</dbReference>
<comment type="caution">
    <text evidence="4">The sequence shown here is derived from an EMBL/GenBank/DDBJ whole genome shotgun (WGS) entry which is preliminary data.</text>
</comment>
<feature type="domain" description="DUF4371" evidence="3">
    <location>
        <begin position="266"/>
        <end position="440"/>
    </location>
</feature>
<dbReference type="SUPFAM" id="SSF53098">
    <property type="entry name" value="Ribonuclease H-like"/>
    <property type="match status" value="1"/>
</dbReference>
<evidence type="ECO:0000259" key="3">
    <source>
        <dbReference type="Pfam" id="PF14291"/>
    </source>
</evidence>
<organism evidence="4 5">
    <name type="scientific">Euphydryas editha</name>
    <name type="common">Edith's checkerspot</name>
    <dbReference type="NCBI Taxonomy" id="104508"/>
    <lineage>
        <taxon>Eukaryota</taxon>
        <taxon>Metazoa</taxon>
        <taxon>Ecdysozoa</taxon>
        <taxon>Arthropoda</taxon>
        <taxon>Hexapoda</taxon>
        <taxon>Insecta</taxon>
        <taxon>Pterygota</taxon>
        <taxon>Neoptera</taxon>
        <taxon>Endopterygota</taxon>
        <taxon>Lepidoptera</taxon>
        <taxon>Glossata</taxon>
        <taxon>Ditrysia</taxon>
        <taxon>Papilionoidea</taxon>
        <taxon>Nymphalidae</taxon>
        <taxon>Nymphalinae</taxon>
        <taxon>Euphydryas</taxon>
    </lineage>
</organism>
<evidence type="ECO:0000313" key="5">
    <source>
        <dbReference type="Proteomes" id="UP001153954"/>
    </source>
</evidence>
<gene>
    <name evidence="4" type="ORF">EEDITHA_LOCUS4911</name>
</gene>
<evidence type="ECO:0000313" key="4">
    <source>
        <dbReference type="EMBL" id="CAH2088779.1"/>
    </source>
</evidence>
<dbReference type="InterPro" id="IPR025398">
    <property type="entry name" value="DUF4371"/>
</dbReference>
<evidence type="ECO:0000259" key="2">
    <source>
        <dbReference type="Pfam" id="PF05699"/>
    </source>
</evidence>
<sequence>MEKNKRKGDKLKGMEYWKKWCGQAVTRKEEFLGPTTSLQGDNKIVMASEPSTSSAVSNVETESVVSPAPCFMPTTTESKFSQEPTSSSTSSPVTSSLRSAKLDVGFYATEDNIEDEYLKAQILKEPWTPPKDYKFPVSTKRNLRFQMKWMERFPWLAYSEYKSGAYCRICVVMRRSLDEGKRGHQRVGQLVTDPFYKWKNALEVFETLAKSGYHKRNSELTDNFLKIMSSQAVSVDQQLSSERKRQQEENRKKLIPIVKGIIFCGKQGIPLRGKTDSGRIHITPEPEQPLQNEGNFRALLRYAAESGDKNLSEHLVTSQKNALFTSPQIQNEIIDICGKIIQHKIINEVKEANFFAILADETTDIARMEQVSLCLRYIDLKDAKQHKVKEMFLEYIPTVDVTGSGLANLIITALKKHGLECSHVVGQGYDGAAAMSGYLHGAQAYIRHDCPLALYVHCSAHSLNLTIADSCSQADVRNCVGIIQSVGSYFRHSAQRTAVLKEKIRDLLPADHQKSLLAMCETRWVHKHEAVIRFKEIYPAIVHALEELQSSHNKETSQQAVQILKTLRSSNFVMCLVILQKVMSYTLSLSKQLQAINTDIITAFSHVDNVINALQLLRHKVDEEYPHVYEEAKVLLEENGGILLMPRIIGRQLNRSNIPVSDIFTYYKINLFIPFLDHTIQQLIERFTKHRKVISALSGVLPSNFAAGCEIKEAFRMYSAVLPEKSISVIKAELEVWKAAMIFTSPIPKSALECLDNCDQKLYPNIYTLLQILATLPVSTATPERTFSSLRRLKNYLRNTTSENRLNGLALMNIHYGIEIDPNEVVDIFKKKIRRLIL</sequence>
<evidence type="ECO:0008006" key="6">
    <source>
        <dbReference type="Google" id="ProtNLM"/>
    </source>
</evidence>
<protein>
    <recommendedName>
        <fullName evidence="6">52 kDa repressor of the inhibitor of the protein kinase</fullName>
    </recommendedName>
</protein>
<proteinExistence type="predicted"/>
<dbReference type="InterPro" id="IPR008906">
    <property type="entry name" value="HATC_C_dom"/>
</dbReference>
<dbReference type="InterPro" id="IPR052958">
    <property type="entry name" value="IFN-induced_PKR_regulator"/>
</dbReference>
<evidence type="ECO:0000256" key="1">
    <source>
        <dbReference type="SAM" id="MobiDB-lite"/>
    </source>
</evidence>
<name>A0AAU9TTI2_EUPED</name>
<reference evidence="4" key="1">
    <citation type="submission" date="2022-03" db="EMBL/GenBank/DDBJ databases">
        <authorList>
            <person name="Tunstrom K."/>
        </authorList>
    </citation>
    <scope>NUCLEOTIDE SEQUENCE</scope>
</reference>
<accession>A0AAU9TTI2</accession>
<dbReference type="Proteomes" id="UP001153954">
    <property type="component" value="Unassembled WGS sequence"/>
</dbReference>
<feature type="domain" description="HAT C-terminal dimerisation" evidence="2">
    <location>
        <begin position="758"/>
        <end position="816"/>
    </location>
</feature>
<feature type="compositionally biased region" description="Low complexity" evidence="1">
    <location>
        <begin position="78"/>
        <end position="94"/>
    </location>
</feature>
<dbReference type="Pfam" id="PF14291">
    <property type="entry name" value="DUF4371"/>
    <property type="match status" value="1"/>
</dbReference>
<dbReference type="PANTHER" id="PTHR46289">
    <property type="entry name" value="52 KDA REPRESSOR OF THE INHIBITOR OF THE PROTEIN KINASE-LIKE PROTEIN-RELATED"/>
    <property type="match status" value="1"/>
</dbReference>
<dbReference type="EMBL" id="CAKOGL010000007">
    <property type="protein sequence ID" value="CAH2088779.1"/>
    <property type="molecule type" value="Genomic_DNA"/>
</dbReference>